<evidence type="ECO:0000313" key="2">
    <source>
        <dbReference type="EMBL" id="CAE0307895.1"/>
    </source>
</evidence>
<gene>
    <name evidence="2" type="ORF">FEHR0123_LOCUS2802</name>
</gene>
<sequence>MLETVAEVAHLFSEVLPFFVVLVSAVIASCCTTLGHAFYDFEGIFIGGLLLLLLIFCLLFFFLLVEVVGLYDALELEALAHDVLAALFVAVVIIALRISQVSFLAFVPVVARHVLSGLLAILTVVKLQLFAVLVHVVFFLNRINFVLLCNLLLEALPKVTLVAHGHLVFPLDHSVGGVDVVECNGQILFDHRLSLNGTQLFLVAVQTVQQQLPLLQLLIAFD</sequence>
<evidence type="ECO:0000256" key="1">
    <source>
        <dbReference type="SAM" id="Phobius"/>
    </source>
</evidence>
<organism evidence="2">
    <name type="scientific">Favella ehrenbergii</name>
    <dbReference type="NCBI Taxonomy" id="182087"/>
    <lineage>
        <taxon>Eukaryota</taxon>
        <taxon>Sar</taxon>
        <taxon>Alveolata</taxon>
        <taxon>Ciliophora</taxon>
        <taxon>Intramacronucleata</taxon>
        <taxon>Spirotrichea</taxon>
        <taxon>Choreotrichia</taxon>
        <taxon>Tintinnida</taxon>
        <taxon>Xystonellidae</taxon>
        <taxon>Favella</taxon>
    </lineage>
</organism>
<feature type="transmembrane region" description="Helical" evidence="1">
    <location>
        <begin position="46"/>
        <end position="71"/>
    </location>
</feature>
<accession>A0A7S3HYD4</accession>
<feature type="transmembrane region" description="Helical" evidence="1">
    <location>
        <begin position="118"/>
        <end position="140"/>
    </location>
</feature>
<feature type="transmembrane region" description="Helical" evidence="1">
    <location>
        <begin position="15"/>
        <end position="39"/>
    </location>
</feature>
<protein>
    <submittedName>
        <fullName evidence="2">Uncharacterized protein</fullName>
    </submittedName>
</protein>
<keyword evidence="1" id="KW-1133">Transmembrane helix</keyword>
<dbReference type="EMBL" id="HBIE01008986">
    <property type="protein sequence ID" value="CAE0307895.1"/>
    <property type="molecule type" value="Transcribed_RNA"/>
</dbReference>
<keyword evidence="1" id="KW-0812">Transmembrane</keyword>
<reference evidence="2" key="1">
    <citation type="submission" date="2021-01" db="EMBL/GenBank/DDBJ databases">
        <authorList>
            <person name="Corre E."/>
            <person name="Pelletier E."/>
            <person name="Niang G."/>
            <person name="Scheremetjew M."/>
            <person name="Finn R."/>
            <person name="Kale V."/>
            <person name="Holt S."/>
            <person name="Cochrane G."/>
            <person name="Meng A."/>
            <person name="Brown T."/>
            <person name="Cohen L."/>
        </authorList>
    </citation>
    <scope>NUCLEOTIDE SEQUENCE</scope>
    <source>
        <strain evidence="2">Fehren 1</strain>
    </source>
</reference>
<keyword evidence="1" id="KW-0472">Membrane</keyword>
<name>A0A7S3HYD4_9SPIT</name>
<dbReference type="AlphaFoldDB" id="A0A7S3HYD4"/>
<feature type="transmembrane region" description="Helical" evidence="1">
    <location>
        <begin position="83"/>
        <end position="106"/>
    </location>
</feature>
<proteinExistence type="predicted"/>